<name>A0A6A5ZS38_9PLEO</name>
<organism evidence="4 5">
    <name type="scientific">Lophiotrema nucula</name>
    <dbReference type="NCBI Taxonomy" id="690887"/>
    <lineage>
        <taxon>Eukaryota</taxon>
        <taxon>Fungi</taxon>
        <taxon>Dikarya</taxon>
        <taxon>Ascomycota</taxon>
        <taxon>Pezizomycotina</taxon>
        <taxon>Dothideomycetes</taxon>
        <taxon>Pleosporomycetidae</taxon>
        <taxon>Pleosporales</taxon>
        <taxon>Lophiotremataceae</taxon>
        <taxon>Lophiotrema</taxon>
    </lineage>
</organism>
<evidence type="ECO:0000313" key="4">
    <source>
        <dbReference type="EMBL" id="KAF2122066.1"/>
    </source>
</evidence>
<feature type="domain" description="Nephrocystin 3-like N-terminal" evidence="2">
    <location>
        <begin position="34"/>
        <end position="201"/>
    </location>
</feature>
<evidence type="ECO:0000256" key="1">
    <source>
        <dbReference type="ARBA" id="ARBA00022737"/>
    </source>
</evidence>
<dbReference type="EMBL" id="ML977311">
    <property type="protein sequence ID" value="KAF2122066.1"/>
    <property type="molecule type" value="Genomic_DNA"/>
</dbReference>
<dbReference type="InterPro" id="IPR056884">
    <property type="entry name" value="NPHP3-like_N"/>
</dbReference>
<keyword evidence="1" id="KW-0677">Repeat</keyword>
<dbReference type="Pfam" id="PF25053">
    <property type="entry name" value="DUF7791"/>
    <property type="match status" value="1"/>
</dbReference>
<keyword evidence="5" id="KW-1185">Reference proteome</keyword>
<dbReference type="InterPro" id="IPR027417">
    <property type="entry name" value="P-loop_NTPase"/>
</dbReference>
<accession>A0A6A5ZS38</accession>
<proteinExistence type="predicted"/>
<dbReference type="PANTHER" id="PTHR10039">
    <property type="entry name" value="AMELOGENIN"/>
    <property type="match status" value="1"/>
</dbReference>
<dbReference type="InterPro" id="IPR056693">
    <property type="entry name" value="DUF7791"/>
</dbReference>
<evidence type="ECO:0000259" key="3">
    <source>
        <dbReference type="Pfam" id="PF25053"/>
    </source>
</evidence>
<dbReference type="AlphaFoldDB" id="A0A6A5ZS38"/>
<gene>
    <name evidence="4" type="ORF">BDV96DRAFT_136943</name>
</gene>
<dbReference type="OrthoDB" id="443402at2759"/>
<dbReference type="Pfam" id="PF24883">
    <property type="entry name" value="NPHP3_N"/>
    <property type="match status" value="1"/>
</dbReference>
<dbReference type="Proteomes" id="UP000799770">
    <property type="component" value="Unassembled WGS sequence"/>
</dbReference>
<dbReference type="Gene3D" id="3.40.50.300">
    <property type="entry name" value="P-loop containing nucleotide triphosphate hydrolases"/>
    <property type="match status" value="1"/>
</dbReference>
<protein>
    <submittedName>
        <fullName evidence="4">Uncharacterized protein</fullName>
    </submittedName>
</protein>
<dbReference type="PANTHER" id="PTHR10039:SF5">
    <property type="entry name" value="NACHT DOMAIN-CONTAINING PROTEIN"/>
    <property type="match status" value="1"/>
</dbReference>
<sequence>MHRGCRNNTKFWKVSFFDSMKDREDKIKDAHLTTLDWMFDGEQAPFLRWLMSESGIFWVMGKAGSGKSTLMKFLCSHPRTSEGLLHWAKSKRLVTANFFFWNAGPPMQKPQNGLLQSILYQLLAASSELDLDTLDSRPKEPWTRKELLDVLRQVVRDFKPSTKLCFFIDGLDEYDGHEEDIIQLLQDLSASPHIKICLSSRPWNSFVDAFDDSEWKLVLEELTKRDMRKYVHEMMEKGDAVSTLTNRHLKTLEVKIVDKAHGVWLWVFLVVRNLVKDIRGGEDFAFLQRRLESFPEELEDYFESIIAKIDRIHQCDTARIFLLALDATRPLQMMALKYILMEREEPNFALKLGIGHASSPEDTNPRRWRKLLNTRCRDLMEIHNTKLEMSWRGYKIDFLHRTVRDFLRYNYRSQLLERAGSDFHTYLSLVRVTLALAKASSGVNEKGLPNSFFEAIGDLTLYSRKVETELSIPTMALLDDLDKTGTARCPPKCHWSSQKTNIVEIRQPNFLDFTLGASLYLYVRSKTMSEPSSAAVKLGLPSLGHALCPSVDGAAVELDTGIIQFLLSRGANPNESNGTESVWHGFLTWCQYQNKHASQRLRDSWFEATKLLIAHGADMDLDGNYVFTVFNEIFSPRQLSELEFIRIAGTSRKTQSQTSLFWRALGWR</sequence>
<evidence type="ECO:0000259" key="2">
    <source>
        <dbReference type="Pfam" id="PF24883"/>
    </source>
</evidence>
<dbReference type="SUPFAM" id="SSF52540">
    <property type="entry name" value="P-loop containing nucleoside triphosphate hydrolases"/>
    <property type="match status" value="1"/>
</dbReference>
<reference evidence="4" key="1">
    <citation type="journal article" date="2020" name="Stud. Mycol.">
        <title>101 Dothideomycetes genomes: a test case for predicting lifestyles and emergence of pathogens.</title>
        <authorList>
            <person name="Haridas S."/>
            <person name="Albert R."/>
            <person name="Binder M."/>
            <person name="Bloem J."/>
            <person name="Labutti K."/>
            <person name="Salamov A."/>
            <person name="Andreopoulos B."/>
            <person name="Baker S."/>
            <person name="Barry K."/>
            <person name="Bills G."/>
            <person name="Bluhm B."/>
            <person name="Cannon C."/>
            <person name="Castanera R."/>
            <person name="Culley D."/>
            <person name="Daum C."/>
            <person name="Ezra D."/>
            <person name="Gonzalez J."/>
            <person name="Henrissat B."/>
            <person name="Kuo A."/>
            <person name="Liang C."/>
            <person name="Lipzen A."/>
            <person name="Lutzoni F."/>
            <person name="Magnuson J."/>
            <person name="Mondo S."/>
            <person name="Nolan M."/>
            <person name="Ohm R."/>
            <person name="Pangilinan J."/>
            <person name="Park H.-J."/>
            <person name="Ramirez L."/>
            <person name="Alfaro M."/>
            <person name="Sun H."/>
            <person name="Tritt A."/>
            <person name="Yoshinaga Y."/>
            <person name="Zwiers L.-H."/>
            <person name="Turgeon B."/>
            <person name="Goodwin S."/>
            <person name="Spatafora J."/>
            <person name="Crous P."/>
            <person name="Grigoriev I."/>
        </authorList>
    </citation>
    <scope>NUCLEOTIDE SEQUENCE</scope>
    <source>
        <strain evidence="4">CBS 627.86</strain>
    </source>
</reference>
<feature type="domain" description="DUF7791" evidence="3">
    <location>
        <begin position="309"/>
        <end position="444"/>
    </location>
</feature>
<evidence type="ECO:0000313" key="5">
    <source>
        <dbReference type="Proteomes" id="UP000799770"/>
    </source>
</evidence>